<feature type="compositionally biased region" description="Low complexity" evidence="1">
    <location>
        <begin position="831"/>
        <end position="843"/>
    </location>
</feature>
<dbReference type="EMBL" id="PDLM01000011">
    <property type="protein sequence ID" value="RDW66077.1"/>
    <property type="molecule type" value="Genomic_DNA"/>
</dbReference>
<organism evidence="2 3">
    <name type="scientific">Coleophoma cylindrospora</name>
    <dbReference type="NCBI Taxonomy" id="1849047"/>
    <lineage>
        <taxon>Eukaryota</taxon>
        <taxon>Fungi</taxon>
        <taxon>Dikarya</taxon>
        <taxon>Ascomycota</taxon>
        <taxon>Pezizomycotina</taxon>
        <taxon>Leotiomycetes</taxon>
        <taxon>Helotiales</taxon>
        <taxon>Dermateaceae</taxon>
        <taxon>Coleophoma</taxon>
    </lineage>
</organism>
<evidence type="ECO:0000313" key="3">
    <source>
        <dbReference type="Proteomes" id="UP000256645"/>
    </source>
</evidence>
<dbReference type="AlphaFoldDB" id="A0A3D8QWC6"/>
<feature type="compositionally biased region" description="Polar residues" evidence="1">
    <location>
        <begin position="713"/>
        <end position="724"/>
    </location>
</feature>
<proteinExistence type="predicted"/>
<name>A0A3D8QWC6_9HELO</name>
<dbReference type="STRING" id="1849047.A0A3D8QWC6"/>
<feature type="region of interest" description="Disordered" evidence="1">
    <location>
        <begin position="477"/>
        <end position="503"/>
    </location>
</feature>
<feature type="region of interest" description="Disordered" evidence="1">
    <location>
        <begin position="757"/>
        <end position="865"/>
    </location>
</feature>
<gene>
    <name evidence="2" type="ORF">BP6252_09712</name>
</gene>
<reference evidence="2 3" key="1">
    <citation type="journal article" date="2018" name="IMA Fungus">
        <title>IMA Genome-F 9: Draft genome sequence of Annulohypoxylon stygium, Aspergillus mulundensis, Berkeleyomyces basicola (syn. Thielaviopsis basicola), Ceratocystis smalleyi, two Cercospora beticola strains, Coleophoma cylindrospora, Fusarium fracticaudum, Phialophora cf. hyalina, and Morchella septimelata.</title>
        <authorList>
            <person name="Wingfield B.D."/>
            <person name="Bills G.F."/>
            <person name="Dong Y."/>
            <person name="Huang W."/>
            <person name="Nel W.J."/>
            <person name="Swalarsk-Parry B.S."/>
            <person name="Vaghefi N."/>
            <person name="Wilken P.M."/>
            <person name="An Z."/>
            <person name="de Beer Z.W."/>
            <person name="De Vos L."/>
            <person name="Chen L."/>
            <person name="Duong T.A."/>
            <person name="Gao Y."/>
            <person name="Hammerbacher A."/>
            <person name="Kikkert J.R."/>
            <person name="Li Y."/>
            <person name="Li H."/>
            <person name="Li K."/>
            <person name="Li Q."/>
            <person name="Liu X."/>
            <person name="Ma X."/>
            <person name="Naidoo K."/>
            <person name="Pethybridge S.J."/>
            <person name="Sun J."/>
            <person name="Steenkamp E.T."/>
            <person name="van der Nest M.A."/>
            <person name="van Wyk S."/>
            <person name="Wingfield M.J."/>
            <person name="Xiong C."/>
            <person name="Yue Q."/>
            <person name="Zhang X."/>
        </authorList>
    </citation>
    <scope>NUCLEOTIDE SEQUENCE [LARGE SCALE GENOMIC DNA]</scope>
    <source>
        <strain evidence="2 3">BP6252</strain>
    </source>
</reference>
<feature type="region of interest" description="Disordered" evidence="1">
    <location>
        <begin position="90"/>
        <end position="111"/>
    </location>
</feature>
<evidence type="ECO:0000313" key="2">
    <source>
        <dbReference type="EMBL" id="RDW66077.1"/>
    </source>
</evidence>
<keyword evidence="3" id="KW-1185">Reference proteome</keyword>
<feature type="compositionally biased region" description="Pro residues" evidence="1">
    <location>
        <begin position="777"/>
        <end position="787"/>
    </location>
</feature>
<accession>A0A3D8QWC6</accession>
<comment type="caution">
    <text evidence="2">The sequence shown here is derived from an EMBL/GenBank/DDBJ whole genome shotgun (WGS) entry which is preliminary data.</text>
</comment>
<evidence type="ECO:0000256" key="1">
    <source>
        <dbReference type="SAM" id="MobiDB-lite"/>
    </source>
</evidence>
<dbReference type="Proteomes" id="UP000256645">
    <property type="component" value="Unassembled WGS sequence"/>
</dbReference>
<sequence length="1012" mass="110360">MATSNTRKGRRYALEEILDLRDSLSVVLCPVARIPQQHSIENVLRIPTEALEKPQTFYCKTKDLIVELSRFKKEHPLAYRRGYSSAQAYSDESLGRPENSHSHPVRGIQRVHWHLRKPDSSDRSEPYSAPSSLAAQQSENFQRFYRAVVSPTHVRVTAGGRIVPNTRMPVQPTFEWNAEQYLFEPRNLNNPTDFPQSQPNIWDQSTLNLGNIPTSAYSSIPGLVTEARPTYNAPASDRVATTPIMACPEQQASTDGEAAAPVAEPTRRGESDLVKISHPSQFDQTKPFMYNGHLVYPAPAGFQPPTNTQPLPITMLAAPNFLPPGMMGGLPLHGSQFFPANPLGMMAAGQPQPTMFPNGPLGVSHGFPAMLAPPPPFAPFTHLHPNAFPLSEHTKQLLQSYRMQLEQLNAGITHLEQEQLTHTRNSLGSQIMMLETMLNEQLKNERSAFAEGYARETENQNFLIADSSASATITSRTESTQQSRLSATAAMAPPFKPRSQSKAVPITRPVTPVTPFQPDILEISQEAMDEIESRLLSKVEWSEPRKSDAAHREPIRVNLPKAHTMHFMTRPANENVDVDYTHTLKQSNTYHAHSESIQSPSAGPSVLPNNVPYLVGAFPKGAQASGAAAGSLTYPRPLNEDEICARHLYWGKAPRSAFKGLPKFDGKDFYPASPTKASILSAAQTPVRFRTNTTTPDFTNLFLESSNSPLSFTSDAVHGNSSQPPAGPEHRAFNNLPAQNFAYGAVYPPHWYQQTPLPGLVSQGQNDSGYAQLFSGPPAPTPNPPPAVQLDASELKKVPQVDDSDARSLDSWGMPTHGTEWPADTGKTAGSDHSSSSAHSNASTVEIHLTSQKPSHKSPKTASSSSTFAERVAAVSNTAQQTKFLQNILRNTAKAAPALSGTVSATTAEGFLPQYRGSAAASLAPTMNTSPNGRTELREVDNDVTAHVASKTKSENLPLDNSHPFRPAPPEAMGAEDYMRYVTAKDDGDKKNKEGAYGAKMPAIGPIMGSEW</sequence>
<feature type="region of interest" description="Disordered" evidence="1">
    <location>
        <begin position="713"/>
        <end position="733"/>
    </location>
</feature>
<dbReference type="OrthoDB" id="5401902at2759"/>
<protein>
    <submittedName>
        <fullName evidence="2">Uncharacterized protein</fullName>
    </submittedName>
</protein>
<feature type="compositionally biased region" description="Polar residues" evidence="1">
    <location>
        <begin position="757"/>
        <end position="769"/>
    </location>
</feature>
<feature type="compositionally biased region" description="Basic and acidic residues" evidence="1">
    <location>
        <begin position="793"/>
        <end position="808"/>
    </location>
</feature>